<name>A0A2S7XDC5_9GAMM</name>
<dbReference type="OrthoDB" id="9805913at2"/>
<dbReference type="InterPro" id="IPR017508">
    <property type="entry name" value="HipA_N1"/>
</dbReference>
<dbReference type="GO" id="GO:0005829">
    <property type="term" value="C:cytosol"/>
    <property type="evidence" value="ECO:0007669"/>
    <property type="project" value="TreeGrafter"/>
</dbReference>
<keyword evidence="3 6" id="KW-0418">Kinase</keyword>
<dbReference type="RefSeq" id="WP_105054886.1">
    <property type="nucleotide sequence ID" value="NZ_CAWNRT010000001.1"/>
</dbReference>
<evidence type="ECO:0000256" key="2">
    <source>
        <dbReference type="ARBA" id="ARBA00022679"/>
    </source>
</evidence>
<dbReference type="InterPro" id="IPR012893">
    <property type="entry name" value="HipA-like_C"/>
</dbReference>
<evidence type="ECO:0000256" key="1">
    <source>
        <dbReference type="ARBA" id="ARBA00010164"/>
    </source>
</evidence>
<dbReference type="Proteomes" id="UP000239263">
    <property type="component" value="Unassembled WGS sequence"/>
</dbReference>
<accession>A0A2S7XDC5</accession>
<proteinExistence type="inferred from homology"/>
<dbReference type="Gene3D" id="1.10.1070.20">
    <property type="match status" value="1"/>
</dbReference>
<reference evidence="6 7" key="1">
    <citation type="submission" date="2016-12" db="EMBL/GenBank/DDBJ databases">
        <title>Diversity of luminous bacteria.</title>
        <authorList>
            <person name="Yoshizawa S."/>
            <person name="Kogure K."/>
        </authorList>
    </citation>
    <scope>NUCLEOTIDE SEQUENCE [LARGE SCALE GENOMIC DNA]</scope>
    <source>
        <strain evidence="6 7">ATCC 33715</strain>
    </source>
</reference>
<evidence type="ECO:0000256" key="3">
    <source>
        <dbReference type="ARBA" id="ARBA00022777"/>
    </source>
</evidence>
<organism evidence="6 7">
    <name type="scientific">Aliivibrio sifiae</name>
    <dbReference type="NCBI Taxonomy" id="566293"/>
    <lineage>
        <taxon>Bacteria</taxon>
        <taxon>Pseudomonadati</taxon>
        <taxon>Pseudomonadota</taxon>
        <taxon>Gammaproteobacteria</taxon>
        <taxon>Vibrionales</taxon>
        <taxon>Vibrionaceae</taxon>
        <taxon>Aliivibrio</taxon>
    </lineage>
</organism>
<dbReference type="GO" id="GO:0004674">
    <property type="term" value="F:protein serine/threonine kinase activity"/>
    <property type="evidence" value="ECO:0007669"/>
    <property type="project" value="UniProtKB-KW"/>
</dbReference>
<evidence type="ECO:0000259" key="5">
    <source>
        <dbReference type="Pfam" id="PF13657"/>
    </source>
</evidence>
<keyword evidence="2" id="KW-0808">Transferase</keyword>
<evidence type="ECO:0000313" key="7">
    <source>
        <dbReference type="Proteomes" id="UP000239263"/>
    </source>
</evidence>
<dbReference type="PANTHER" id="PTHR37419">
    <property type="entry name" value="SERINE/THREONINE-PROTEIN KINASE TOXIN HIPA"/>
    <property type="match status" value="1"/>
</dbReference>
<sequence>MAVLIAYMNGERVGEFTKLSNGAHQFQYDKSWIESTVGRPLSLSLPLQYPKITSDCVINYFDNLLPDLSEVRDRIVARYQAKSRQTFDLLHEVGKDSVGAISLLTNDEEPNTKQLDYEVLTPARLKQVLSAYQSNIPLGMLEDESDFRISVAGAQEKTALLRINDQWCIPKASTPTTHIIKLPIGKIQQPNATLDMSDSVENEYLCIQLAKKLGFNVPNVEIIHCDEIKAIAVERFDRKWIKNNTKLLRLPQEDMCQAFGLPSSIKYEADGGPSIKTIMDLLMGSSQSLKDRDAFMRFQVFQWLIGATDGHAKNFSIFINAQGSYHLTPFYDILSAYPILGGKGMNIRSLKLAMGLTASKGKKYPIDKIYTRHFIDTAKAVGFDTARMEEIMKEFAINMPNAIKELEAQLPSDFPKSISDSIFSNALRMIKKIRLSNDLQ</sequence>
<dbReference type="Pfam" id="PF13657">
    <property type="entry name" value="Couple_hipA"/>
    <property type="match status" value="1"/>
</dbReference>
<dbReference type="PANTHER" id="PTHR37419:SF1">
    <property type="entry name" value="SERINE_THREONINE-PROTEIN KINASE TOXIN HIPA"/>
    <property type="match status" value="1"/>
</dbReference>
<evidence type="ECO:0000259" key="4">
    <source>
        <dbReference type="Pfam" id="PF07804"/>
    </source>
</evidence>
<feature type="domain" description="HipA N-terminal subdomain 1" evidence="5">
    <location>
        <begin position="5"/>
        <end position="103"/>
    </location>
</feature>
<dbReference type="NCBIfam" id="TIGR03071">
    <property type="entry name" value="couple_hipA"/>
    <property type="match status" value="1"/>
</dbReference>
<dbReference type="CDD" id="cd17808">
    <property type="entry name" value="HipA_Ec_like"/>
    <property type="match status" value="1"/>
</dbReference>
<feature type="domain" description="HipA-like C-terminal" evidence="4">
    <location>
        <begin position="149"/>
        <end position="402"/>
    </location>
</feature>
<protein>
    <submittedName>
        <fullName evidence="6">Serine/threonine protein kinase</fullName>
    </submittedName>
</protein>
<dbReference type="AlphaFoldDB" id="A0A2S7XDC5"/>
<evidence type="ECO:0000313" key="6">
    <source>
        <dbReference type="EMBL" id="PQJ89360.1"/>
    </source>
</evidence>
<gene>
    <name evidence="6" type="ORF">BTO22_07065</name>
</gene>
<keyword evidence="6" id="KW-0723">Serine/threonine-protein kinase</keyword>
<comment type="similarity">
    <text evidence="1">Belongs to the HipA Ser/Thr kinase family.</text>
</comment>
<dbReference type="InterPro" id="IPR052028">
    <property type="entry name" value="HipA_Ser/Thr_kinase"/>
</dbReference>
<dbReference type="Pfam" id="PF07804">
    <property type="entry name" value="HipA_C"/>
    <property type="match status" value="1"/>
</dbReference>
<dbReference type="EMBL" id="MSCO01000001">
    <property type="protein sequence ID" value="PQJ89360.1"/>
    <property type="molecule type" value="Genomic_DNA"/>
</dbReference>
<comment type="caution">
    <text evidence="6">The sequence shown here is derived from an EMBL/GenBank/DDBJ whole genome shotgun (WGS) entry which is preliminary data.</text>
</comment>